<sequence>MSPCRHPANGWFGGLRGWQRIFIQERLFTVCFDFFSFFILPSGPDFVLTLRHKHPQHCITRLQLDTNNTFASEPVALKKVLSILLDLHLWITCVVLFYGDVCLFGLVYISLSIVQSVGYRK</sequence>
<keyword evidence="4 6" id="KW-1133">Transmembrane helix</keyword>
<keyword evidence="5 6" id="KW-0472">Membrane</keyword>
<evidence type="ECO:0000256" key="1">
    <source>
        <dbReference type="ARBA" id="ARBA00004141"/>
    </source>
</evidence>
<reference evidence="7 8" key="1">
    <citation type="submission" date="2019-03" db="EMBL/GenBank/DDBJ databases">
        <title>The genome sequence of a newly discovered highly antifungal drug resistant Aspergillus species, Aspergillus tanneri NIH 1004.</title>
        <authorList>
            <person name="Mounaud S."/>
            <person name="Singh I."/>
            <person name="Joardar V."/>
            <person name="Pakala S."/>
            <person name="Pakala S."/>
            <person name="Venepally P."/>
            <person name="Hoover J."/>
            <person name="Nierman W."/>
            <person name="Chung J."/>
            <person name="Losada L."/>
        </authorList>
    </citation>
    <scope>NUCLEOTIDE SEQUENCE [LARGE SCALE GENOMIC DNA]</scope>
    <source>
        <strain evidence="7 8">NIH1004</strain>
    </source>
</reference>
<dbReference type="InterPro" id="IPR036259">
    <property type="entry name" value="MFS_trans_sf"/>
</dbReference>
<proteinExistence type="predicted"/>
<evidence type="ECO:0000256" key="6">
    <source>
        <dbReference type="SAM" id="Phobius"/>
    </source>
</evidence>
<name>A0A4S3JWG5_9EURO</name>
<keyword evidence="3 6" id="KW-0812">Transmembrane</keyword>
<dbReference type="PANTHER" id="PTHR43791">
    <property type="entry name" value="PERMEASE-RELATED"/>
    <property type="match status" value="1"/>
</dbReference>
<accession>A0A4S3JWG5</accession>
<protein>
    <submittedName>
        <fullName evidence="7">Uncharacterized protein</fullName>
    </submittedName>
</protein>
<dbReference type="EMBL" id="SOSA01000011">
    <property type="protein sequence ID" value="THC99822.1"/>
    <property type="molecule type" value="Genomic_DNA"/>
</dbReference>
<dbReference type="Proteomes" id="UP000308092">
    <property type="component" value="Unassembled WGS sequence"/>
</dbReference>
<evidence type="ECO:0000256" key="2">
    <source>
        <dbReference type="ARBA" id="ARBA00022448"/>
    </source>
</evidence>
<evidence type="ECO:0000256" key="5">
    <source>
        <dbReference type="ARBA" id="ARBA00023136"/>
    </source>
</evidence>
<dbReference type="AlphaFoldDB" id="A0A4S3JWG5"/>
<evidence type="ECO:0000313" key="8">
    <source>
        <dbReference type="Proteomes" id="UP000308092"/>
    </source>
</evidence>
<dbReference type="GO" id="GO:0016020">
    <property type="term" value="C:membrane"/>
    <property type="evidence" value="ECO:0007669"/>
    <property type="project" value="UniProtKB-SubCell"/>
</dbReference>
<feature type="transmembrane region" description="Helical" evidence="6">
    <location>
        <begin position="87"/>
        <end position="111"/>
    </location>
</feature>
<evidence type="ECO:0000313" key="7">
    <source>
        <dbReference type="EMBL" id="THC99822.1"/>
    </source>
</evidence>
<evidence type="ECO:0000256" key="3">
    <source>
        <dbReference type="ARBA" id="ARBA00022692"/>
    </source>
</evidence>
<keyword evidence="2" id="KW-0813">Transport</keyword>
<comment type="caution">
    <text evidence="7">The sequence shown here is derived from an EMBL/GenBank/DDBJ whole genome shotgun (WGS) entry which is preliminary data.</text>
</comment>
<gene>
    <name evidence="7" type="ORF">EYZ11_000752</name>
</gene>
<dbReference type="SUPFAM" id="SSF103473">
    <property type="entry name" value="MFS general substrate transporter"/>
    <property type="match status" value="1"/>
</dbReference>
<dbReference type="VEuPathDB" id="FungiDB:EYZ11_000752"/>
<comment type="subcellular location">
    <subcellularLocation>
        <location evidence="1">Membrane</location>
        <topology evidence="1">Multi-pass membrane protein</topology>
    </subcellularLocation>
</comment>
<dbReference type="GO" id="GO:0022857">
    <property type="term" value="F:transmembrane transporter activity"/>
    <property type="evidence" value="ECO:0007669"/>
    <property type="project" value="TreeGrafter"/>
</dbReference>
<dbReference type="PANTHER" id="PTHR43791:SF85">
    <property type="entry name" value="TRANSPORTER, PUTATIVE (AFU_ORTHOLOGUE AFUA_6G00710)-RELATED"/>
    <property type="match status" value="1"/>
</dbReference>
<evidence type="ECO:0000256" key="4">
    <source>
        <dbReference type="ARBA" id="ARBA00022989"/>
    </source>
</evidence>
<organism evidence="7 8">
    <name type="scientific">Aspergillus tanneri</name>
    <dbReference type="NCBI Taxonomy" id="1220188"/>
    <lineage>
        <taxon>Eukaryota</taxon>
        <taxon>Fungi</taxon>
        <taxon>Dikarya</taxon>
        <taxon>Ascomycota</taxon>
        <taxon>Pezizomycotina</taxon>
        <taxon>Eurotiomycetes</taxon>
        <taxon>Eurotiomycetidae</taxon>
        <taxon>Eurotiales</taxon>
        <taxon>Aspergillaceae</taxon>
        <taxon>Aspergillus</taxon>
        <taxon>Aspergillus subgen. Circumdati</taxon>
    </lineage>
</organism>
<feature type="transmembrane region" description="Helical" evidence="6">
    <location>
        <begin position="21"/>
        <end position="40"/>
    </location>
</feature>
<keyword evidence="8" id="KW-1185">Reference proteome</keyword>